<keyword evidence="1" id="KW-0812">Transmembrane</keyword>
<accession>A0A2S9Q7A2</accession>
<dbReference type="CDD" id="cd03392">
    <property type="entry name" value="PAP2_like_2"/>
    <property type="match status" value="1"/>
</dbReference>
<name>A0A2S9Q7A2_9HYPH</name>
<feature type="transmembrane region" description="Helical" evidence="1">
    <location>
        <begin position="12"/>
        <end position="31"/>
    </location>
</feature>
<reference evidence="3 4" key="1">
    <citation type="submission" date="2018-02" db="EMBL/GenBank/DDBJ databases">
        <title>Whole genome sequencing of endophytic bacterium.</title>
        <authorList>
            <person name="Eedara R."/>
            <person name="Podile A.R."/>
        </authorList>
    </citation>
    <scope>NUCLEOTIDE SEQUENCE [LARGE SCALE GENOMIC DNA]</scope>
    <source>
        <strain evidence="3 4">RP1T</strain>
    </source>
</reference>
<dbReference type="SUPFAM" id="SSF48317">
    <property type="entry name" value="Acid phosphatase/Vanadium-dependent haloperoxidase"/>
    <property type="match status" value="1"/>
</dbReference>
<dbReference type="Gene3D" id="1.20.144.10">
    <property type="entry name" value="Phosphatidic acid phosphatase type 2/haloperoxidase"/>
    <property type="match status" value="2"/>
</dbReference>
<proteinExistence type="predicted"/>
<feature type="transmembrane region" description="Helical" evidence="1">
    <location>
        <begin position="98"/>
        <end position="119"/>
    </location>
</feature>
<organism evidence="3 4">
    <name type="scientific">Labrys okinawensis</name>
    <dbReference type="NCBI Taxonomy" id="346911"/>
    <lineage>
        <taxon>Bacteria</taxon>
        <taxon>Pseudomonadati</taxon>
        <taxon>Pseudomonadota</taxon>
        <taxon>Alphaproteobacteria</taxon>
        <taxon>Hyphomicrobiales</taxon>
        <taxon>Xanthobacteraceae</taxon>
        <taxon>Labrys</taxon>
    </lineage>
</organism>
<evidence type="ECO:0000259" key="2">
    <source>
        <dbReference type="SMART" id="SM00014"/>
    </source>
</evidence>
<dbReference type="InterPro" id="IPR000326">
    <property type="entry name" value="PAP2/HPO"/>
</dbReference>
<protein>
    <submittedName>
        <fullName evidence="3">PA-phosphatase</fullName>
    </submittedName>
</protein>
<dbReference type="EMBL" id="PUEJ01000009">
    <property type="protein sequence ID" value="PRH85227.1"/>
    <property type="molecule type" value="Genomic_DNA"/>
</dbReference>
<dbReference type="Proteomes" id="UP000237682">
    <property type="component" value="Unassembled WGS sequence"/>
</dbReference>
<dbReference type="OrthoDB" id="9801622at2"/>
<dbReference type="RefSeq" id="WP_105864319.1">
    <property type="nucleotide sequence ID" value="NZ_PUEJ01000009.1"/>
</dbReference>
<dbReference type="PANTHER" id="PTHR14969">
    <property type="entry name" value="SPHINGOSINE-1-PHOSPHATE PHOSPHOHYDROLASE"/>
    <property type="match status" value="1"/>
</dbReference>
<dbReference type="SMART" id="SM00014">
    <property type="entry name" value="acidPPc"/>
    <property type="match status" value="1"/>
</dbReference>
<evidence type="ECO:0000313" key="3">
    <source>
        <dbReference type="EMBL" id="PRH85227.1"/>
    </source>
</evidence>
<keyword evidence="1" id="KW-0472">Membrane</keyword>
<feature type="transmembrane region" description="Helical" evidence="1">
    <location>
        <begin position="69"/>
        <end position="91"/>
    </location>
</feature>
<dbReference type="AlphaFoldDB" id="A0A2S9Q7A2"/>
<comment type="caution">
    <text evidence="3">The sequence shown here is derived from an EMBL/GenBank/DDBJ whole genome shotgun (WGS) entry which is preliminary data.</text>
</comment>
<keyword evidence="4" id="KW-1185">Reference proteome</keyword>
<feature type="transmembrane region" description="Helical" evidence="1">
    <location>
        <begin position="165"/>
        <end position="190"/>
    </location>
</feature>
<dbReference type="Pfam" id="PF01569">
    <property type="entry name" value="PAP2"/>
    <property type="match status" value="1"/>
</dbReference>
<feature type="transmembrane region" description="Helical" evidence="1">
    <location>
        <begin position="139"/>
        <end position="158"/>
    </location>
</feature>
<evidence type="ECO:0000256" key="1">
    <source>
        <dbReference type="SAM" id="Phobius"/>
    </source>
</evidence>
<sequence length="220" mass="23523">MIQPHPERSALVAILCVAGAALIFAVLAGLVTQGGTEAFDRAILLMMRNPADLTDPLGPGWLEEMMRDLTGLGGVGVLTLTTLVVAGFLALSGSPRSAVFVILAIGSGILMSSLLKYGFDRPRPDLVTHGARVYTSSFPSGHSFMSATVYFTLGIMLARSFRVRALSIYIMVVCTLLTFAVGVSRIYLGVHWPTDVIAGWVIGAGWALFCSLLAQRLWGY</sequence>
<gene>
    <name evidence="3" type="ORF">C5L14_22500</name>
</gene>
<dbReference type="PANTHER" id="PTHR14969:SF13">
    <property type="entry name" value="AT30094P"/>
    <property type="match status" value="1"/>
</dbReference>
<feature type="transmembrane region" description="Helical" evidence="1">
    <location>
        <begin position="196"/>
        <end position="214"/>
    </location>
</feature>
<keyword evidence="1" id="KW-1133">Transmembrane helix</keyword>
<dbReference type="InterPro" id="IPR036938">
    <property type="entry name" value="PAP2/HPO_sf"/>
</dbReference>
<evidence type="ECO:0000313" key="4">
    <source>
        <dbReference type="Proteomes" id="UP000237682"/>
    </source>
</evidence>
<feature type="domain" description="Phosphatidic acid phosphatase type 2/haloperoxidase" evidence="2">
    <location>
        <begin position="97"/>
        <end position="211"/>
    </location>
</feature>